<name>A0A8K0V333_9ENTR</name>
<keyword evidence="3 6" id="KW-0732">Signal</keyword>
<dbReference type="RefSeq" id="WP_238712216.1">
    <property type="nucleotide sequence ID" value="NZ_JAEPBH010000004.1"/>
</dbReference>
<dbReference type="AlphaFoldDB" id="A0A8K0V333"/>
<comment type="subcellular location">
    <subcellularLocation>
        <location evidence="1">Cell outer membrane</location>
    </subcellularLocation>
</comment>
<feature type="signal peptide" evidence="6">
    <location>
        <begin position="1"/>
        <end position="22"/>
    </location>
</feature>
<dbReference type="InterPro" id="IPR010583">
    <property type="entry name" value="MipA"/>
</dbReference>
<sequence length="248" mass="28087">MTRFKFLLLSALVAGSMNSAYAEGKWSLGAAALVQSYPYKDVDTKVYPAPIIGYEGERFYFRGFNAGYYLWNDETDKLSVTAWYNPLHFRPKDSDDAGLRRLDYRKSTMMAGLSYAHYTPYGFLRTVLGGDVLGESNGIVWDLAWLYRYSSGGLTLTPGIGATWNSKNQNDYYYGVSRHESTRTGVGRYDADSDWNPYVELTVNYRLNDSWSVYGMGRYIHLGSEIKDSPMVDTSWNGIVLTGVTYSF</sequence>
<evidence type="ECO:0000313" key="8">
    <source>
        <dbReference type="Proteomes" id="UP000659047"/>
    </source>
</evidence>
<dbReference type="Proteomes" id="UP000659047">
    <property type="component" value="Unassembled WGS sequence"/>
</dbReference>
<evidence type="ECO:0000256" key="3">
    <source>
        <dbReference type="ARBA" id="ARBA00022729"/>
    </source>
</evidence>
<dbReference type="PANTHER" id="PTHR38776">
    <property type="entry name" value="MLTA-INTERACTING PROTEIN-RELATED"/>
    <property type="match status" value="1"/>
</dbReference>
<evidence type="ECO:0000313" key="7">
    <source>
        <dbReference type="EMBL" id="MBK4714209.1"/>
    </source>
</evidence>
<dbReference type="GO" id="GO:0009252">
    <property type="term" value="P:peptidoglycan biosynthetic process"/>
    <property type="evidence" value="ECO:0007669"/>
    <property type="project" value="TreeGrafter"/>
</dbReference>
<proteinExistence type="inferred from homology"/>
<keyword evidence="5" id="KW-0998">Cell outer membrane</keyword>
<evidence type="ECO:0000256" key="4">
    <source>
        <dbReference type="ARBA" id="ARBA00023136"/>
    </source>
</evidence>
<protein>
    <submittedName>
        <fullName evidence="7">MipA/OmpV family protein</fullName>
    </submittedName>
</protein>
<reference evidence="7" key="1">
    <citation type="submission" date="2021-01" db="EMBL/GenBank/DDBJ databases">
        <title>Intestinitalea alba gen. nov., sp. nov., a novel genus of the family Enterobacteriaceae, isolated from the gut of the plastic-eating mealworm Tenebrio molitor L.</title>
        <authorList>
            <person name="Yang Y."/>
        </authorList>
    </citation>
    <scope>NUCLEOTIDE SEQUENCE</scope>
    <source>
        <strain evidence="7">BIT-L3</strain>
    </source>
</reference>
<dbReference type="Gene3D" id="2.40.160.20">
    <property type="match status" value="1"/>
</dbReference>
<dbReference type="Pfam" id="PF06629">
    <property type="entry name" value="MipA"/>
    <property type="match status" value="1"/>
</dbReference>
<accession>A0A8K0V333</accession>
<comment type="caution">
    <text evidence="7">The sequence shown here is derived from an EMBL/GenBank/DDBJ whole genome shotgun (WGS) entry which is preliminary data.</text>
</comment>
<dbReference type="GO" id="GO:0009279">
    <property type="term" value="C:cell outer membrane"/>
    <property type="evidence" value="ECO:0007669"/>
    <property type="project" value="UniProtKB-SubCell"/>
</dbReference>
<feature type="chain" id="PRO_5035421794" evidence="6">
    <location>
        <begin position="23"/>
        <end position="248"/>
    </location>
</feature>
<dbReference type="EMBL" id="JAEPBH010000004">
    <property type="protein sequence ID" value="MBK4714209.1"/>
    <property type="molecule type" value="Genomic_DNA"/>
</dbReference>
<keyword evidence="8" id="KW-1185">Reference proteome</keyword>
<evidence type="ECO:0000256" key="2">
    <source>
        <dbReference type="ARBA" id="ARBA00005722"/>
    </source>
</evidence>
<gene>
    <name evidence="7" type="ORF">JJB97_02425</name>
</gene>
<comment type="similarity">
    <text evidence="2">Belongs to the MipA/OmpV family.</text>
</comment>
<keyword evidence="4" id="KW-0472">Membrane</keyword>
<evidence type="ECO:0000256" key="1">
    <source>
        <dbReference type="ARBA" id="ARBA00004442"/>
    </source>
</evidence>
<dbReference type="PANTHER" id="PTHR38776:SF1">
    <property type="entry name" value="MLTA-INTERACTING PROTEIN-RELATED"/>
    <property type="match status" value="1"/>
</dbReference>
<evidence type="ECO:0000256" key="6">
    <source>
        <dbReference type="SAM" id="SignalP"/>
    </source>
</evidence>
<organism evidence="7 8">
    <name type="scientific">Tenebrionibacter intestinalis</name>
    <dbReference type="NCBI Taxonomy" id="2799638"/>
    <lineage>
        <taxon>Bacteria</taxon>
        <taxon>Pseudomonadati</taxon>
        <taxon>Pseudomonadota</taxon>
        <taxon>Gammaproteobacteria</taxon>
        <taxon>Enterobacterales</taxon>
        <taxon>Enterobacteriaceae</taxon>
        <taxon>Tenebrionibacter/Tenebrionicola group</taxon>
        <taxon>Tenebrionibacter</taxon>
    </lineage>
</organism>
<evidence type="ECO:0000256" key="5">
    <source>
        <dbReference type="ARBA" id="ARBA00023237"/>
    </source>
</evidence>